<dbReference type="EMBL" id="SNRW01000028">
    <property type="protein sequence ID" value="KAA6404112.1"/>
    <property type="molecule type" value="Genomic_DNA"/>
</dbReference>
<sequence length="395" mass="45626">MEFNDDSYSGDFACFFTPDITPKKIAVQRLTRSLDLSYNRNSKIKNDFFCDITNIQSSSLISPKKERGSNKQRFIQSQEENETLKKEIQQMRIAMNDIEEQLVIEQSKAQKLDQENKSLKKQLNEYGGSISRRSNRETIDKEIHQESFEIDKYWDERTSNSGIELQLKFEMTELRVRLEESERKAQKLGFLLSEALRKLQMQSYEHDINSLRTAEKTPYAPSTLISVTNQPSNNIPSFTTRSLHNLTSNQNSLYGHQDQTDNADQARMVFAPNTPIDDSQQDTQHQNLIPYSHPLTYTNHNKIPPLNQSQTSDQTQFEFFITERCLMNVGKGMKYGEIEQPAQIAAKQTAQISQVSVFQQLADQLQANKLLMISQGSRRAKNSHNHYSLHNKQDV</sequence>
<feature type="coiled-coil region" evidence="1">
    <location>
        <begin position="74"/>
        <end position="129"/>
    </location>
</feature>
<organism evidence="2 3">
    <name type="scientific">Streblomastix strix</name>
    <dbReference type="NCBI Taxonomy" id="222440"/>
    <lineage>
        <taxon>Eukaryota</taxon>
        <taxon>Metamonada</taxon>
        <taxon>Preaxostyla</taxon>
        <taxon>Oxymonadida</taxon>
        <taxon>Streblomastigidae</taxon>
        <taxon>Streblomastix</taxon>
    </lineage>
</organism>
<comment type="caution">
    <text evidence="2">The sequence shown here is derived from an EMBL/GenBank/DDBJ whole genome shotgun (WGS) entry which is preliminary data.</text>
</comment>
<proteinExistence type="predicted"/>
<evidence type="ECO:0000313" key="3">
    <source>
        <dbReference type="Proteomes" id="UP000324800"/>
    </source>
</evidence>
<keyword evidence="1" id="KW-0175">Coiled coil</keyword>
<accession>A0A5J4XB15</accession>
<gene>
    <name evidence="2" type="ORF">EZS28_000366</name>
</gene>
<dbReference type="AlphaFoldDB" id="A0A5J4XB15"/>
<name>A0A5J4XB15_9EUKA</name>
<protein>
    <submittedName>
        <fullName evidence="2">Uncharacterized protein</fullName>
    </submittedName>
</protein>
<evidence type="ECO:0000313" key="2">
    <source>
        <dbReference type="EMBL" id="KAA6404112.1"/>
    </source>
</evidence>
<reference evidence="2 3" key="1">
    <citation type="submission" date="2019-03" db="EMBL/GenBank/DDBJ databases">
        <title>Single cell metagenomics reveals metabolic interactions within the superorganism composed of flagellate Streblomastix strix and complex community of Bacteroidetes bacteria on its surface.</title>
        <authorList>
            <person name="Treitli S.C."/>
            <person name="Kolisko M."/>
            <person name="Husnik F."/>
            <person name="Keeling P."/>
            <person name="Hampl V."/>
        </authorList>
    </citation>
    <scope>NUCLEOTIDE SEQUENCE [LARGE SCALE GENOMIC DNA]</scope>
    <source>
        <strain evidence="2">ST1C</strain>
    </source>
</reference>
<evidence type="ECO:0000256" key="1">
    <source>
        <dbReference type="SAM" id="Coils"/>
    </source>
</evidence>
<dbReference type="Proteomes" id="UP000324800">
    <property type="component" value="Unassembled WGS sequence"/>
</dbReference>